<accession>A0A645GKS2</accession>
<organism evidence="2">
    <name type="scientific">bioreactor metagenome</name>
    <dbReference type="NCBI Taxonomy" id="1076179"/>
    <lineage>
        <taxon>unclassified sequences</taxon>
        <taxon>metagenomes</taxon>
        <taxon>ecological metagenomes</taxon>
    </lineage>
</organism>
<keyword evidence="1" id="KW-1133">Transmembrane helix</keyword>
<evidence type="ECO:0000256" key="1">
    <source>
        <dbReference type="SAM" id="Phobius"/>
    </source>
</evidence>
<reference evidence="2" key="1">
    <citation type="submission" date="2019-08" db="EMBL/GenBank/DDBJ databases">
        <authorList>
            <person name="Kucharzyk K."/>
            <person name="Murdoch R.W."/>
            <person name="Higgins S."/>
            <person name="Loffler F."/>
        </authorList>
    </citation>
    <scope>NUCLEOTIDE SEQUENCE</scope>
</reference>
<evidence type="ECO:0000313" key="2">
    <source>
        <dbReference type="EMBL" id="MPN27487.1"/>
    </source>
</evidence>
<feature type="transmembrane region" description="Helical" evidence="1">
    <location>
        <begin position="15"/>
        <end position="33"/>
    </location>
</feature>
<keyword evidence="1" id="KW-0472">Membrane</keyword>
<gene>
    <name evidence="2" type="ORF">SDC9_174921</name>
</gene>
<protein>
    <submittedName>
        <fullName evidence="2">Uncharacterized protein</fullName>
    </submittedName>
</protein>
<comment type="caution">
    <text evidence="2">The sequence shown here is derived from an EMBL/GenBank/DDBJ whole genome shotgun (WGS) entry which is preliminary data.</text>
</comment>
<name>A0A645GKS2_9ZZZZ</name>
<dbReference type="AlphaFoldDB" id="A0A645GKS2"/>
<proteinExistence type="predicted"/>
<sequence length="95" mass="10398">MIIRIVRTIPHKTNIVMGINILIGTVICVVIKIDRHSIPVIFSTCNFTVFNQCICHAPCPNGCSAIKTGAQACLNDGRIPQNEGVCIRHDKCIIV</sequence>
<keyword evidence="1" id="KW-0812">Transmembrane</keyword>
<dbReference type="EMBL" id="VSSQ01077406">
    <property type="protein sequence ID" value="MPN27487.1"/>
    <property type="molecule type" value="Genomic_DNA"/>
</dbReference>